<evidence type="ECO:0000313" key="3">
    <source>
        <dbReference type="Proteomes" id="UP000825933"/>
    </source>
</evidence>
<dbReference type="RefSeq" id="WP_223791891.1">
    <property type="nucleotide sequence ID" value="NZ_JAIOUQ010000011.1"/>
</dbReference>
<name>A0A8T5V031_9EURY</name>
<protein>
    <submittedName>
        <fullName evidence="2">Uncharacterized protein</fullName>
    </submittedName>
</protein>
<evidence type="ECO:0000313" key="2">
    <source>
        <dbReference type="EMBL" id="MBZ2166339.1"/>
    </source>
</evidence>
<keyword evidence="1" id="KW-0812">Transmembrane</keyword>
<gene>
    <name evidence="2" type="ORF">K8N75_09850</name>
</gene>
<reference evidence="3" key="1">
    <citation type="journal article" date="2022" name="Microbiol. Resour. Announc.">
        <title>Draft Genome Sequence of a Methanogenic Archaeon from West Spitsbergen Permafrost.</title>
        <authorList>
            <person name="Trubitsyn V."/>
            <person name="Rivkina E."/>
            <person name="Shcherbakova V."/>
        </authorList>
    </citation>
    <scope>NUCLEOTIDE SEQUENCE [LARGE SCALE GENOMIC DNA]</scope>
    <source>
        <strain evidence="3">VT</strain>
    </source>
</reference>
<keyword evidence="3" id="KW-1185">Reference proteome</keyword>
<evidence type="ECO:0000256" key="1">
    <source>
        <dbReference type="SAM" id="Phobius"/>
    </source>
</evidence>
<dbReference type="EMBL" id="JAIOUQ010000011">
    <property type="protein sequence ID" value="MBZ2166339.1"/>
    <property type="molecule type" value="Genomic_DNA"/>
</dbReference>
<keyword evidence="1" id="KW-0472">Membrane</keyword>
<sequence length="73" mass="8864">MREDVLKRKHQLEVLHAKWRKNPVGPPPADPRIMDWDQINRVKNDNELWTKSWKIIGICMFILVFELFILFTF</sequence>
<organism evidence="2 3">
    <name type="scientific">Methanobacterium spitsbergense</name>
    <dbReference type="NCBI Taxonomy" id="2874285"/>
    <lineage>
        <taxon>Archaea</taxon>
        <taxon>Methanobacteriati</taxon>
        <taxon>Methanobacteriota</taxon>
        <taxon>Methanomada group</taxon>
        <taxon>Methanobacteria</taxon>
        <taxon>Methanobacteriales</taxon>
        <taxon>Methanobacteriaceae</taxon>
        <taxon>Methanobacterium</taxon>
    </lineage>
</organism>
<comment type="caution">
    <text evidence="2">The sequence shown here is derived from an EMBL/GenBank/DDBJ whole genome shotgun (WGS) entry which is preliminary data.</text>
</comment>
<proteinExistence type="predicted"/>
<dbReference type="AlphaFoldDB" id="A0A8T5V031"/>
<keyword evidence="1" id="KW-1133">Transmembrane helix</keyword>
<accession>A0A8T5V031</accession>
<dbReference type="Proteomes" id="UP000825933">
    <property type="component" value="Unassembled WGS sequence"/>
</dbReference>
<feature type="transmembrane region" description="Helical" evidence="1">
    <location>
        <begin position="53"/>
        <end position="71"/>
    </location>
</feature>